<reference evidence="1 2" key="1">
    <citation type="submission" date="2010-01" db="EMBL/GenBank/DDBJ databases">
        <authorList>
            <person name="Weinstock G."/>
            <person name="Sodergren E."/>
            <person name="Clifton S."/>
            <person name="Fulton L."/>
            <person name="Fulton B."/>
            <person name="Courtney L."/>
            <person name="Fronick C."/>
            <person name="Harrison M."/>
            <person name="Strong C."/>
            <person name="Farmer C."/>
            <person name="Delahaunty K."/>
            <person name="Markovic C."/>
            <person name="Hall O."/>
            <person name="Minx P."/>
            <person name="Tomlinson C."/>
            <person name="Mitreva M."/>
            <person name="Nelson J."/>
            <person name="Hou S."/>
            <person name="Wollam A."/>
            <person name="Pepin K.H."/>
            <person name="Johnson M."/>
            <person name="Bhonagiri V."/>
            <person name="Nash W.E."/>
            <person name="Warren W."/>
            <person name="Chinwalla A."/>
            <person name="Mardis E.R."/>
            <person name="Wilson R.K."/>
        </authorList>
    </citation>
    <scope>NUCLEOTIDE SEQUENCE [LARGE SCALE GENOMIC DNA]</scope>
    <source>
        <strain evidence="1 2">DSM 13479</strain>
    </source>
</reference>
<proteinExistence type="predicted"/>
<dbReference type="EMBL" id="ACIO01000833">
    <property type="protein sequence ID" value="EFC95099.1"/>
    <property type="molecule type" value="Genomic_DNA"/>
</dbReference>
<gene>
    <name evidence="1" type="ORF">CLOSTHATH_06714</name>
</gene>
<evidence type="ECO:0000313" key="1">
    <source>
        <dbReference type="EMBL" id="EFC95099.1"/>
    </source>
</evidence>
<sequence>MPEVVIPSGIRLAARMGKNMRGCWILTTLWQEERQEDGTDHG</sequence>
<evidence type="ECO:0000313" key="2">
    <source>
        <dbReference type="Proteomes" id="UP000004968"/>
    </source>
</evidence>
<dbReference type="HOGENOM" id="CLU_3252626_0_0_9"/>
<dbReference type="Proteomes" id="UP000004968">
    <property type="component" value="Unassembled WGS sequence"/>
</dbReference>
<name>D3ASV5_9FIRM</name>
<comment type="caution">
    <text evidence="1">The sequence shown here is derived from an EMBL/GenBank/DDBJ whole genome shotgun (WGS) entry which is preliminary data.</text>
</comment>
<dbReference type="AlphaFoldDB" id="D3ASV5"/>
<protein>
    <submittedName>
        <fullName evidence="1">Uncharacterized protein</fullName>
    </submittedName>
</protein>
<accession>D3ASV5</accession>
<organism evidence="1 2">
    <name type="scientific">Hungatella hathewayi DSM 13479</name>
    <dbReference type="NCBI Taxonomy" id="566550"/>
    <lineage>
        <taxon>Bacteria</taxon>
        <taxon>Bacillati</taxon>
        <taxon>Bacillota</taxon>
        <taxon>Clostridia</taxon>
        <taxon>Lachnospirales</taxon>
        <taxon>Lachnospiraceae</taxon>
        <taxon>Hungatella</taxon>
    </lineage>
</organism>